<dbReference type="Gramene" id="PSS00138">
    <property type="protein sequence ID" value="PSS00138"/>
    <property type="gene ID" value="CEY00_Acc24105"/>
</dbReference>
<organism evidence="2 3">
    <name type="scientific">Actinidia chinensis var. chinensis</name>
    <name type="common">Chinese soft-hair kiwi</name>
    <dbReference type="NCBI Taxonomy" id="1590841"/>
    <lineage>
        <taxon>Eukaryota</taxon>
        <taxon>Viridiplantae</taxon>
        <taxon>Streptophyta</taxon>
        <taxon>Embryophyta</taxon>
        <taxon>Tracheophyta</taxon>
        <taxon>Spermatophyta</taxon>
        <taxon>Magnoliopsida</taxon>
        <taxon>eudicotyledons</taxon>
        <taxon>Gunneridae</taxon>
        <taxon>Pentapetalae</taxon>
        <taxon>asterids</taxon>
        <taxon>Ericales</taxon>
        <taxon>Actinidiaceae</taxon>
        <taxon>Actinidia</taxon>
    </lineage>
</organism>
<protein>
    <submittedName>
        <fullName evidence="2">Protein terminal ear1 like</fullName>
    </submittedName>
</protein>
<dbReference type="InParanoid" id="A0A2R6Q162"/>
<gene>
    <name evidence="2" type="ORF">CEY00_Acc24105</name>
</gene>
<dbReference type="Pfam" id="PF04059">
    <property type="entry name" value="RRM_2"/>
    <property type="match status" value="1"/>
</dbReference>
<evidence type="ECO:0000313" key="2">
    <source>
        <dbReference type="EMBL" id="PSS00138.1"/>
    </source>
</evidence>
<reference evidence="2 3" key="1">
    <citation type="submission" date="2017-07" db="EMBL/GenBank/DDBJ databases">
        <title>An improved, manually edited Actinidia chinensis var. chinensis (kiwifruit) genome highlights the challenges associated with draft genomes and gene prediction in plants.</title>
        <authorList>
            <person name="Pilkington S."/>
            <person name="Crowhurst R."/>
            <person name="Hilario E."/>
            <person name="Nardozza S."/>
            <person name="Fraser L."/>
            <person name="Peng Y."/>
            <person name="Gunaseelan K."/>
            <person name="Simpson R."/>
            <person name="Tahir J."/>
            <person name="Deroles S."/>
            <person name="Templeton K."/>
            <person name="Luo Z."/>
            <person name="Davy M."/>
            <person name="Cheng C."/>
            <person name="Mcneilage M."/>
            <person name="Scaglione D."/>
            <person name="Liu Y."/>
            <person name="Zhang Q."/>
            <person name="Datson P."/>
            <person name="De Silva N."/>
            <person name="Gardiner S."/>
            <person name="Bassett H."/>
            <person name="Chagne D."/>
            <person name="Mccallum J."/>
            <person name="Dzierzon H."/>
            <person name="Deng C."/>
            <person name="Wang Y.-Y."/>
            <person name="Barron N."/>
            <person name="Manako K."/>
            <person name="Bowen J."/>
            <person name="Foster T."/>
            <person name="Erridge Z."/>
            <person name="Tiffin H."/>
            <person name="Waite C."/>
            <person name="Davies K."/>
            <person name="Grierson E."/>
            <person name="Laing W."/>
            <person name="Kirk R."/>
            <person name="Chen X."/>
            <person name="Wood M."/>
            <person name="Montefiori M."/>
            <person name="Brummell D."/>
            <person name="Schwinn K."/>
            <person name="Catanach A."/>
            <person name="Fullerton C."/>
            <person name="Li D."/>
            <person name="Meiyalaghan S."/>
            <person name="Nieuwenhuizen N."/>
            <person name="Read N."/>
            <person name="Prakash R."/>
            <person name="Hunter D."/>
            <person name="Zhang H."/>
            <person name="Mckenzie M."/>
            <person name="Knabel M."/>
            <person name="Harris A."/>
            <person name="Allan A."/>
            <person name="Chen A."/>
            <person name="Janssen B."/>
            <person name="Plunkett B."/>
            <person name="Dwamena C."/>
            <person name="Voogd C."/>
            <person name="Leif D."/>
            <person name="Lafferty D."/>
            <person name="Souleyre E."/>
            <person name="Varkonyi-Gasic E."/>
            <person name="Gambi F."/>
            <person name="Hanley J."/>
            <person name="Yao J.-L."/>
            <person name="Cheung J."/>
            <person name="David K."/>
            <person name="Warren B."/>
            <person name="Marsh K."/>
            <person name="Snowden K."/>
            <person name="Lin-Wang K."/>
            <person name="Brian L."/>
            <person name="Martinez-Sanchez M."/>
            <person name="Wang M."/>
            <person name="Ileperuma N."/>
            <person name="Macnee N."/>
            <person name="Campin R."/>
            <person name="Mcatee P."/>
            <person name="Drummond R."/>
            <person name="Espley R."/>
            <person name="Ireland H."/>
            <person name="Wu R."/>
            <person name="Atkinson R."/>
            <person name="Karunairetnam S."/>
            <person name="Bulley S."/>
            <person name="Chunkath S."/>
            <person name="Hanley Z."/>
            <person name="Storey R."/>
            <person name="Thrimawithana A."/>
            <person name="Thomson S."/>
            <person name="David C."/>
            <person name="Testolin R."/>
        </authorList>
    </citation>
    <scope>NUCLEOTIDE SEQUENCE [LARGE SCALE GENOMIC DNA]</scope>
    <source>
        <strain evidence="3">cv. Red5</strain>
        <tissue evidence="2">Young leaf</tissue>
    </source>
</reference>
<proteinExistence type="predicted"/>
<evidence type="ECO:0000313" key="3">
    <source>
        <dbReference type="Proteomes" id="UP000241394"/>
    </source>
</evidence>
<comment type="caution">
    <text evidence="2">The sequence shown here is derived from an EMBL/GenBank/DDBJ whole genome shotgun (WGS) entry which is preliminary data.</text>
</comment>
<dbReference type="AlphaFoldDB" id="A0A2R6Q162"/>
<dbReference type="EMBL" id="NKQK01000021">
    <property type="protein sequence ID" value="PSS00138.1"/>
    <property type="molecule type" value="Genomic_DNA"/>
</dbReference>
<evidence type="ECO:0000259" key="1">
    <source>
        <dbReference type="Pfam" id="PF04059"/>
    </source>
</evidence>
<dbReference type="InterPro" id="IPR007201">
    <property type="entry name" value="Mei2-like_Rrm_C"/>
</dbReference>
<accession>A0A2R6Q162</accession>
<sequence length="381" mass="42890">MCKTTKMISANTSQQLNPYANEWRPVSPYIYHNPPPPVWWPPVISGFQFPQQIYQKQRNRAFTPYFIPRYFPIPEQSVSCYNTQHQPQPQSVHYPQVQGPLLPSSAATGHGVGSVVAKTTLSVNKRSPRRLRKSDSRCEWVPKKKDLSKSSVNYGDVGDHCVHHLSPLPESGGSVCGRTTVMIRNIPNQYRKVELHRLLGPLVSLSLAKRRHMLLGFLDKLCEVQNHKADQEPHQLRFEYDFVYLPMDFGSGDNLGYAFVNFTSAVAATRIRKLLFRYKWGVFEDSNGGRCHSNKICETTWARIQGKMELVKHFRSSLFVCSHVEYLPVVLSPPRDGGVPASSPMAIGRDGGGSSDGGSGALRVVVVGWIGVRDWLGWGWK</sequence>
<dbReference type="OrthoDB" id="417481at2759"/>
<dbReference type="Proteomes" id="UP000241394">
    <property type="component" value="Chromosome LG21"/>
</dbReference>
<reference evidence="3" key="2">
    <citation type="journal article" date="2018" name="BMC Genomics">
        <title>A manually annotated Actinidia chinensis var. chinensis (kiwifruit) genome highlights the challenges associated with draft genomes and gene prediction in plants.</title>
        <authorList>
            <person name="Pilkington S.M."/>
            <person name="Crowhurst R."/>
            <person name="Hilario E."/>
            <person name="Nardozza S."/>
            <person name="Fraser L."/>
            <person name="Peng Y."/>
            <person name="Gunaseelan K."/>
            <person name="Simpson R."/>
            <person name="Tahir J."/>
            <person name="Deroles S.C."/>
            <person name="Templeton K."/>
            <person name="Luo Z."/>
            <person name="Davy M."/>
            <person name="Cheng C."/>
            <person name="McNeilage M."/>
            <person name="Scaglione D."/>
            <person name="Liu Y."/>
            <person name="Zhang Q."/>
            <person name="Datson P."/>
            <person name="De Silva N."/>
            <person name="Gardiner S.E."/>
            <person name="Bassett H."/>
            <person name="Chagne D."/>
            <person name="McCallum J."/>
            <person name="Dzierzon H."/>
            <person name="Deng C."/>
            <person name="Wang Y.Y."/>
            <person name="Barron L."/>
            <person name="Manako K."/>
            <person name="Bowen J."/>
            <person name="Foster T.M."/>
            <person name="Erridge Z.A."/>
            <person name="Tiffin H."/>
            <person name="Waite C.N."/>
            <person name="Davies K.M."/>
            <person name="Grierson E.P."/>
            <person name="Laing W.A."/>
            <person name="Kirk R."/>
            <person name="Chen X."/>
            <person name="Wood M."/>
            <person name="Montefiori M."/>
            <person name="Brummell D.A."/>
            <person name="Schwinn K.E."/>
            <person name="Catanach A."/>
            <person name="Fullerton C."/>
            <person name="Li D."/>
            <person name="Meiyalaghan S."/>
            <person name="Nieuwenhuizen N."/>
            <person name="Read N."/>
            <person name="Prakash R."/>
            <person name="Hunter D."/>
            <person name="Zhang H."/>
            <person name="McKenzie M."/>
            <person name="Knabel M."/>
            <person name="Harris A."/>
            <person name="Allan A.C."/>
            <person name="Gleave A."/>
            <person name="Chen A."/>
            <person name="Janssen B.J."/>
            <person name="Plunkett B."/>
            <person name="Ampomah-Dwamena C."/>
            <person name="Voogd C."/>
            <person name="Leif D."/>
            <person name="Lafferty D."/>
            <person name="Souleyre E.J.F."/>
            <person name="Varkonyi-Gasic E."/>
            <person name="Gambi F."/>
            <person name="Hanley J."/>
            <person name="Yao J.L."/>
            <person name="Cheung J."/>
            <person name="David K.M."/>
            <person name="Warren B."/>
            <person name="Marsh K."/>
            <person name="Snowden K.C."/>
            <person name="Lin-Wang K."/>
            <person name="Brian L."/>
            <person name="Martinez-Sanchez M."/>
            <person name="Wang M."/>
            <person name="Ileperuma N."/>
            <person name="Macnee N."/>
            <person name="Campin R."/>
            <person name="McAtee P."/>
            <person name="Drummond R.S.M."/>
            <person name="Espley R.V."/>
            <person name="Ireland H.S."/>
            <person name="Wu R."/>
            <person name="Atkinson R.G."/>
            <person name="Karunairetnam S."/>
            <person name="Bulley S."/>
            <person name="Chunkath S."/>
            <person name="Hanley Z."/>
            <person name="Storey R."/>
            <person name="Thrimawithana A.H."/>
            <person name="Thomson S."/>
            <person name="David C."/>
            <person name="Testolin R."/>
            <person name="Huang H."/>
            <person name="Hellens R.P."/>
            <person name="Schaffer R.J."/>
        </authorList>
    </citation>
    <scope>NUCLEOTIDE SEQUENCE [LARGE SCALE GENOMIC DNA]</scope>
    <source>
        <strain evidence="3">cv. Red5</strain>
    </source>
</reference>
<keyword evidence="3" id="KW-1185">Reference proteome</keyword>
<feature type="domain" description="Mei2-like C-terminal RNA recognition motif" evidence="1">
    <location>
        <begin position="237"/>
        <end position="315"/>
    </location>
</feature>
<name>A0A2R6Q162_ACTCC</name>